<name>A0ABS8WUA2_DATST</name>
<evidence type="ECO:0000313" key="2">
    <source>
        <dbReference type="Proteomes" id="UP000823775"/>
    </source>
</evidence>
<sequence length="98" mass="10976">NTGQITIILTLRDFIILNSILGDFELGLGQYLKAHQKNIRGTVEIKSRNNGGGPRKLSSSAIATDLNLRHLLQYFFDEGEKDAMLEELSKIESHVVSY</sequence>
<accession>A0ABS8WUA2</accession>
<evidence type="ECO:0000313" key="1">
    <source>
        <dbReference type="EMBL" id="MCE3214778.1"/>
    </source>
</evidence>
<feature type="non-terminal residue" evidence="1">
    <location>
        <position position="1"/>
    </location>
</feature>
<dbReference type="EMBL" id="JACEIK010009887">
    <property type="protein sequence ID" value="MCE3214778.1"/>
    <property type="molecule type" value="Genomic_DNA"/>
</dbReference>
<protein>
    <submittedName>
        <fullName evidence="1">Uncharacterized protein</fullName>
    </submittedName>
</protein>
<reference evidence="1 2" key="1">
    <citation type="journal article" date="2021" name="BMC Genomics">
        <title>Datura genome reveals duplications of psychoactive alkaloid biosynthetic genes and high mutation rate following tissue culture.</title>
        <authorList>
            <person name="Rajewski A."/>
            <person name="Carter-House D."/>
            <person name="Stajich J."/>
            <person name="Litt A."/>
        </authorList>
    </citation>
    <scope>NUCLEOTIDE SEQUENCE [LARGE SCALE GENOMIC DNA]</scope>
    <source>
        <strain evidence="1">AR-01</strain>
    </source>
</reference>
<dbReference type="Proteomes" id="UP000823775">
    <property type="component" value="Unassembled WGS sequence"/>
</dbReference>
<comment type="caution">
    <text evidence="1">The sequence shown here is derived from an EMBL/GenBank/DDBJ whole genome shotgun (WGS) entry which is preliminary data.</text>
</comment>
<gene>
    <name evidence="1" type="ORF">HAX54_053300</name>
</gene>
<proteinExistence type="predicted"/>
<keyword evidence="2" id="KW-1185">Reference proteome</keyword>
<organism evidence="1 2">
    <name type="scientific">Datura stramonium</name>
    <name type="common">Jimsonweed</name>
    <name type="synonym">Common thornapple</name>
    <dbReference type="NCBI Taxonomy" id="4076"/>
    <lineage>
        <taxon>Eukaryota</taxon>
        <taxon>Viridiplantae</taxon>
        <taxon>Streptophyta</taxon>
        <taxon>Embryophyta</taxon>
        <taxon>Tracheophyta</taxon>
        <taxon>Spermatophyta</taxon>
        <taxon>Magnoliopsida</taxon>
        <taxon>eudicotyledons</taxon>
        <taxon>Gunneridae</taxon>
        <taxon>Pentapetalae</taxon>
        <taxon>asterids</taxon>
        <taxon>lamiids</taxon>
        <taxon>Solanales</taxon>
        <taxon>Solanaceae</taxon>
        <taxon>Solanoideae</taxon>
        <taxon>Datureae</taxon>
        <taxon>Datura</taxon>
    </lineage>
</organism>